<feature type="compositionally biased region" description="Low complexity" evidence="9">
    <location>
        <begin position="112"/>
        <end position="121"/>
    </location>
</feature>
<dbReference type="PROSITE" id="PS50303">
    <property type="entry name" value="PUM_HD"/>
    <property type="match status" value="1"/>
</dbReference>
<evidence type="ECO:0000313" key="12">
    <source>
        <dbReference type="Proteomes" id="UP000241818"/>
    </source>
</evidence>
<feature type="repeat" description="Pumilio" evidence="8">
    <location>
        <begin position="671"/>
        <end position="706"/>
    </location>
</feature>
<dbReference type="STRING" id="857342.A0A2T3ATC8"/>
<evidence type="ECO:0000256" key="2">
    <source>
        <dbReference type="ARBA" id="ARBA00022490"/>
    </source>
</evidence>
<keyword evidence="4" id="KW-0694">RNA-binding</keyword>
<feature type="repeat" description="Pumilio" evidence="8">
    <location>
        <begin position="818"/>
        <end position="857"/>
    </location>
</feature>
<feature type="domain" description="PUM-HD" evidence="10">
    <location>
        <begin position="541"/>
        <end position="883"/>
    </location>
</feature>
<dbReference type="Gene3D" id="1.25.10.10">
    <property type="entry name" value="Leucine-rich Repeat Variant"/>
    <property type="match status" value="1"/>
</dbReference>
<feature type="repeat" description="Pumilio" evidence="8">
    <location>
        <begin position="599"/>
        <end position="634"/>
    </location>
</feature>
<dbReference type="PANTHER" id="PTHR12537">
    <property type="entry name" value="RNA BINDING PROTEIN PUMILIO-RELATED"/>
    <property type="match status" value="1"/>
</dbReference>
<dbReference type="InParanoid" id="A0A2T3ATC8"/>
<feature type="repeat" description="Pumilio" evidence="8">
    <location>
        <begin position="635"/>
        <end position="670"/>
    </location>
</feature>
<name>A0A2T3ATC8_AMORE</name>
<keyword evidence="12" id="KW-1185">Reference proteome</keyword>
<evidence type="ECO:0000256" key="1">
    <source>
        <dbReference type="ARBA" id="ARBA00004496"/>
    </source>
</evidence>
<comment type="similarity">
    <text evidence="6">Belongs to the PUF3 family.</text>
</comment>
<dbReference type="SUPFAM" id="SSF48371">
    <property type="entry name" value="ARM repeat"/>
    <property type="match status" value="1"/>
</dbReference>
<gene>
    <name evidence="11" type="ORF">M430DRAFT_53287</name>
</gene>
<comment type="function">
    <text evidence="5">RNA-binding nucleolar protein required for pre-rRNA processing. Involved in production of 18S rRNA and assembly of small ribosomal subunit.</text>
</comment>
<dbReference type="GO" id="GO:0003730">
    <property type="term" value="F:mRNA 3'-UTR binding"/>
    <property type="evidence" value="ECO:0007669"/>
    <property type="project" value="TreeGrafter"/>
</dbReference>
<evidence type="ECO:0000259" key="10">
    <source>
        <dbReference type="PROSITE" id="PS50303"/>
    </source>
</evidence>
<dbReference type="FunFam" id="1.25.10.10:FF:000004">
    <property type="entry name" value="Pumilio homolog 1 isoform 2"/>
    <property type="match status" value="1"/>
</dbReference>
<keyword evidence="2" id="KW-0963">Cytoplasm</keyword>
<dbReference type="PROSITE" id="PS50302">
    <property type="entry name" value="PUM"/>
    <property type="match status" value="7"/>
</dbReference>
<accession>A0A2T3ATC8</accession>
<evidence type="ECO:0000256" key="5">
    <source>
        <dbReference type="ARBA" id="ARBA00024893"/>
    </source>
</evidence>
<sequence>MSSTTSNRPTAPMTGAARTTKFGDFNSAPSRHTHDDRTPQTSTIGQTFGNGGAWQSSSGIWGGNPIGSGFANTKRDASRSRGMSARGAESRAVTDVNTAAGNDEFPGGPSGSGALAASSEADPWGARANAPWNPPDTTSPTLQSSHSGSTPPAHHVRTNMPSTATQSLLEIQNSYTQSRPAIGQGAGFNRSQHKSSLDPSSGSFKFSRRSSFGFNDDKENSGQFPSNTDNSFDMDISSRPFRADQMGPQNTGFLGIGNGSSRDSSMPPSRASDSGLNGSGLAFGNNNQAFGSIGHTPNNSIHSHRQSFSNLSGAGAFPSQANGSRFTDLNQTEVELREKFGALGFGSDGEPTNASQANSNLGTSYSPNHPNYTHNYQANGGSAMWNDTSSNPKGSQNYETYSGQAFADQPYFSKGHRFSERASVSPAGSDYRRGVNSPKYYSATGTPVGSDQIYRPGSRGPRIPQGPSELDRRLQNAHYPQTQFLYNHPFQGQYPPPAYEYAPPFRQGAVPYGYPIALHAYPQAQIIPTRPSKDQDVGVGVRSVLLEEFRSNSKSNKRYELKDIYHHVVEFSGDQHGSRFIQQKLETANSDEKEQVFREIQPNALQLMTDVFGNYVIQKLFEHGNQVQKRVLAEQMKNHVMELSVQMYGCRVVQKALEHVLADQQAELVEELQADILKCVKDQNGNHVVQKAIERVQSEHIQFIIEAFKGQVHILATHPYGCRVIQRILEYCKPHDQAAVLEELHQCAPMLITDQYGNYVTQHVIQHGKPEDRAKVIKLVTAQLLTLSKHKFASNVVEKSIQFGTDEQRKAIVAQLTALHSDGSSPLQLMMKDQYGNYVIQKLLAQLKGAEREAFVEDMKPQLVSLKKYNYGKQIAAIEKLIFTGPQPYTTPSSVTAPTTQTMPIEINSSAATPMLTNGQNSPQSSSLPSTSVSTIDDPTEGTPCKTIAEKTCPEVVITGV</sequence>
<dbReference type="SMART" id="SM00025">
    <property type="entry name" value="Pumilio"/>
    <property type="match status" value="8"/>
</dbReference>
<feature type="compositionally biased region" description="Polar residues" evidence="9">
    <location>
        <begin position="135"/>
        <end position="150"/>
    </location>
</feature>
<dbReference type="PANTHER" id="PTHR12537:SF12">
    <property type="entry name" value="MATERNAL PROTEIN PUMILIO"/>
    <property type="match status" value="1"/>
</dbReference>
<dbReference type="AlphaFoldDB" id="A0A2T3ATC8"/>
<dbReference type="Pfam" id="PF00806">
    <property type="entry name" value="PUF"/>
    <property type="match status" value="8"/>
</dbReference>
<evidence type="ECO:0000256" key="7">
    <source>
        <dbReference type="ARBA" id="ARBA00081811"/>
    </source>
</evidence>
<feature type="region of interest" description="Disordered" evidence="9">
    <location>
        <begin position="417"/>
        <end position="469"/>
    </location>
</feature>
<dbReference type="CDD" id="cd07920">
    <property type="entry name" value="Pumilio"/>
    <property type="match status" value="1"/>
</dbReference>
<dbReference type="InterPro" id="IPR001313">
    <property type="entry name" value="Pumilio_RNA-bd_rpt"/>
</dbReference>
<dbReference type="GO" id="GO:0000288">
    <property type="term" value="P:nuclear-transcribed mRNA catabolic process, deadenylation-dependent decay"/>
    <property type="evidence" value="ECO:0007669"/>
    <property type="project" value="TreeGrafter"/>
</dbReference>
<comment type="subcellular location">
    <subcellularLocation>
        <location evidence="1">Cytoplasm</location>
    </subcellularLocation>
</comment>
<evidence type="ECO:0000256" key="6">
    <source>
        <dbReference type="ARBA" id="ARBA00060736"/>
    </source>
</evidence>
<feature type="repeat" description="Pumilio" evidence="8">
    <location>
        <begin position="778"/>
        <end position="814"/>
    </location>
</feature>
<feature type="compositionally biased region" description="Polar residues" evidence="9">
    <location>
        <begin position="350"/>
        <end position="400"/>
    </location>
</feature>
<evidence type="ECO:0000256" key="4">
    <source>
        <dbReference type="ARBA" id="ARBA00022884"/>
    </source>
</evidence>
<feature type="repeat" description="Pumilio" evidence="8">
    <location>
        <begin position="707"/>
        <end position="742"/>
    </location>
</feature>
<dbReference type="GO" id="GO:0005737">
    <property type="term" value="C:cytoplasm"/>
    <property type="evidence" value="ECO:0007669"/>
    <property type="project" value="UniProtKB-SubCell"/>
</dbReference>
<dbReference type="InterPro" id="IPR033712">
    <property type="entry name" value="Pumilio_RNA-bd"/>
</dbReference>
<organism evidence="11 12">
    <name type="scientific">Amorphotheca resinae ATCC 22711</name>
    <dbReference type="NCBI Taxonomy" id="857342"/>
    <lineage>
        <taxon>Eukaryota</taxon>
        <taxon>Fungi</taxon>
        <taxon>Dikarya</taxon>
        <taxon>Ascomycota</taxon>
        <taxon>Pezizomycotina</taxon>
        <taxon>Leotiomycetes</taxon>
        <taxon>Helotiales</taxon>
        <taxon>Amorphothecaceae</taxon>
        <taxon>Amorphotheca</taxon>
    </lineage>
</organism>
<proteinExistence type="inferred from homology"/>
<feature type="compositionally biased region" description="Polar residues" evidence="9">
    <location>
        <begin position="221"/>
        <end position="231"/>
    </location>
</feature>
<feature type="compositionally biased region" description="Polar residues" evidence="9">
    <location>
        <begin position="259"/>
        <end position="276"/>
    </location>
</feature>
<evidence type="ECO:0000313" key="11">
    <source>
        <dbReference type="EMBL" id="PSS10736.1"/>
    </source>
</evidence>
<feature type="region of interest" description="Disordered" evidence="9">
    <location>
        <begin position="1"/>
        <end position="159"/>
    </location>
</feature>
<dbReference type="OrthoDB" id="668540at2759"/>
<dbReference type="InterPro" id="IPR016024">
    <property type="entry name" value="ARM-type_fold"/>
</dbReference>
<feature type="region of interest" description="Disordered" evidence="9">
    <location>
        <begin position="913"/>
        <end position="943"/>
    </location>
</feature>
<dbReference type="InterPro" id="IPR033133">
    <property type="entry name" value="PUM-HD"/>
</dbReference>
<feature type="region of interest" description="Disordered" evidence="9">
    <location>
        <begin position="343"/>
        <end position="400"/>
    </location>
</feature>
<evidence type="ECO:0000256" key="9">
    <source>
        <dbReference type="SAM" id="MobiDB-lite"/>
    </source>
</evidence>
<reference evidence="11 12" key="1">
    <citation type="journal article" date="2018" name="New Phytol.">
        <title>Comparative genomics and transcriptomics depict ericoid mycorrhizal fungi as versatile saprotrophs and plant mutualists.</title>
        <authorList>
            <person name="Martino E."/>
            <person name="Morin E."/>
            <person name="Grelet G.A."/>
            <person name="Kuo A."/>
            <person name="Kohler A."/>
            <person name="Daghino S."/>
            <person name="Barry K.W."/>
            <person name="Cichocki N."/>
            <person name="Clum A."/>
            <person name="Dockter R.B."/>
            <person name="Hainaut M."/>
            <person name="Kuo R.C."/>
            <person name="LaButti K."/>
            <person name="Lindahl B.D."/>
            <person name="Lindquist E.A."/>
            <person name="Lipzen A."/>
            <person name="Khouja H.R."/>
            <person name="Magnuson J."/>
            <person name="Murat C."/>
            <person name="Ohm R.A."/>
            <person name="Singer S.W."/>
            <person name="Spatafora J.W."/>
            <person name="Wang M."/>
            <person name="Veneault-Fourrey C."/>
            <person name="Henrissat B."/>
            <person name="Grigoriev I.V."/>
            <person name="Martin F.M."/>
            <person name="Perotto S."/>
        </authorList>
    </citation>
    <scope>NUCLEOTIDE SEQUENCE [LARGE SCALE GENOMIC DNA]</scope>
    <source>
        <strain evidence="11 12">ATCC 22711</strain>
    </source>
</reference>
<feature type="compositionally biased region" description="Polar residues" evidence="9">
    <location>
        <begin position="39"/>
        <end position="59"/>
    </location>
</feature>
<keyword evidence="3" id="KW-0677">Repeat</keyword>
<dbReference type="Proteomes" id="UP000241818">
    <property type="component" value="Unassembled WGS sequence"/>
</dbReference>
<evidence type="ECO:0000256" key="8">
    <source>
        <dbReference type="PROSITE-ProRule" id="PRU00317"/>
    </source>
</evidence>
<dbReference type="InterPro" id="IPR011989">
    <property type="entry name" value="ARM-like"/>
</dbReference>
<feature type="compositionally biased region" description="Low complexity" evidence="9">
    <location>
        <begin position="922"/>
        <end position="935"/>
    </location>
</feature>
<feature type="region of interest" description="Disordered" evidence="9">
    <location>
        <begin position="179"/>
        <end position="283"/>
    </location>
</feature>
<dbReference type="EMBL" id="KZ679016">
    <property type="protein sequence ID" value="PSS10736.1"/>
    <property type="molecule type" value="Genomic_DNA"/>
</dbReference>
<dbReference type="GeneID" id="36576447"/>
<dbReference type="RefSeq" id="XP_024717915.1">
    <property type="nucleotide sequence ID" value="XM_024868366.1"/>
</dbReference>
<protein>
    <recommendedName>
        <fullName evidence="7">Pumilio homology domain family member 3</fullName>
    </recommendedName>
</protein>
<feature type="repeat" description="Pumilio" evidence="8">
    <location>
        <begin position="563"/>
        <end position="598"/>
    </location>
</feature>
<evidence type="ECO:0000256" key="3">
    <source>
        <dbReference type="ARBA" id="ARBA00022737"/>
    </source>
</evidence>
<feature type="compositionally biased region" description="Low complexity" evidence="9">
    <location>
        <begin position="200"/>
        <end position="214"/>
    </location>
</feature>